<evidence type="ECO:0000313" key="1">
    <source>
        <dbReference type="EMBL" id="AEI82610.1"/>
    </source>
</evidence>
<organism evidence="1 2">
    <name type="scientific">Cupriavidus necator (strain ATCC 43291 / DSM 13513 / CCUG 52238 / LMG 8453 / N-1)</name>
    <name type="common">Ralstonia eutropha</name>
    <dbReference type="NCBI Taxonomy" id="1042878"/>
    <lineage>
        <taxon>Bacteria</taxon>
        <taxon>Pseudomonadati</taxon>
        <taxon>Pseudomonadota</taxon>
        <taxon>Betaproteobacteria</taxon>
        <taxon>Burkholderiales</taxon>
        <taxon>Burkholderiaceae</taxon>
        <taxon>Cupriavidus</taxon>
    </lineage>
</organism>
<dbReference type="HOGENOM" id="CLU_3288287_0_0_4"/>
<proteinExistence type="predicted"/>
<reference evidence="1 2" key="1">
    <citation type="journal article" date="2011" name="J. Bacteriol.">
        <title>Complete genome sequence of the type strain Cupriavidus necator N-1.</title>
        <authorList>
            <person name="Poehlein A."/>
            <person name="Kusian B."/>
            <person name="Friedrich B."/>
            <person name="Daniel R."/>
            <person name="Bowien B."/>
        </authorList>
    </citation>
    <scope>NUCLEOTIDE SEQUENCE [LARGE SCALE GENOMIC DNA]</scope>
    <source>
        <strain evidence="2">ATCC 43291 / DSM 13513 / CCUG 52238 / LMG 8453 / N-1</strain>
        <plasmid evidence="1 2">pBB1</plasmid>
    </source>
</reference>
<dbReference type="EMBL" id="CP002879">
    <property type="protein sequence ID" value="AEI82610.1"/>
    <property type="molecule type" value="Genomic_DNA"/>
</dbReference>
<protein>
    <submittedName>
        <fullName evidence="1">Uncharacterized protein</fullName>
    </submittedName>
</protein>
<sequence length="40" mass="4424">MNEAGFIRFVEGRMVEGWFIGDELALVRQLGVDCIVPKAG</sequence>
<gene>
    <name evidence="1" type="ordered locus">CNE_BB1p12090</name>
</gene>
<dbReference type="Proteomes" id="UP000006798">
    <property type="component" value="Plasmid pBB1"/>
</dbReference>
<dbReference type="InterPro" id="IPR032710">
    <property type="entry name" value="NTF2-like_dom_sf"/>
</dbReference>
<geneLocation type="plasmid" evidence="1 2">
    <name>pBB1</name>
</geneLocation>
<evidence type="ECO:0000313" key="2">
    <source>
        <dbReference type="Proteomes" id="UP000006798"/>
    </source>
</evidence>
<name>F8GVB0_CUPNN</name>
<keyword evidence="1" id="KW-0614">Plasmid</keyword>
<dbReference type="KEGG" id="cnc:CNE_BB1p12090"/>
<dbReference type="AlphaFoldDB" id="F8GVB0"/>
<accession>F8GVB0</accession>
<dbReference type="Gene3D" id="3.10.450.50">
    <property type="match status" value="1"/>
</dbReference>
<dbReference type="SUPFAM" id="SSF54427">
    <property type="entry name" value="NTF2-like"/>
    <property type="match status" value="1"/>
</dbReference>